<dbReference type="Pfam" id="PF01476">
    <property type="entry name" value="LysM"/>
    <property type="match status" value="1"/>
</dbReference>
<dbReference type="SMART" id="SM01095">
    <property type="entry name" value="Cpl-7"/>
    <property type="match status" value="2"/>
</dbReference>
<dbReference type="GO" id="GO:0016052">
    <property type="term" value="P:carbohydrate catabolic process"/>
    <property type="evidence" value="ECO:0007669"/>
    <property type="project" value="TreeGrafter"/>
</dbReference>
<evidence type="ECO:0000256" key="3">
    <source>
        <dbReference type="ARBA" id="ARBA00023295"/>
    </source>
</evidence>
<dbReference type="SMART" id="SM00257">
    <property type="entry name" value="LysM"/>
    <property type="match status" value="1"/>
</dbReference>
<dbReference type="InterPro" id="IPR013168">
    <property type="entry name" value="Cpl_7_lyso_C"/>
</dbReference>
<dbReference type="SUPFAM" id="SSF51445">
    <property type="entry name" value="(Trans)glycosidases"/>
    <property type="match status" value="1"/>
</dbReference>
<dbReference type="PANTHER" id="PTHR34135:SF2">
    <property type="entry name" value="LYSOZYME"/>
    <property type="match status" value="1"/>
</dbReference>
<evidence type="ECO:0000313" key="6">
    <source>
        <dbReference type="Proteomes" id="UP000286104"/>
    </source>
</evidence>
<proteinExistence type="inferred from homology"/>
<organism evidence="5 6">
    <name type="scientific">Agathobacter rectalis</name>
    <dbReference type="NCBI Taxonomy" id="39491"/>
    <lineage>
        <taxon>Bacteria</taxon>
        <taxon>Bacillati</taxon>
        <taxon>Bacillota</taxon>
        <taxon>Clostridia</taxon>
        <taxon>Lachnospirales</taxon>
        <taxon>Lachnospiraceae</taxon>
        <taxon>Agathobacter</taxon>
    </lineage>
</organism>
<dbReference type="GO" id="GO:0009253">
    <property type="term" value="P:peptidoglycan catabolic process"/>
    <property type="evidence" value="ECO:0007669"/>
    <property type="project" value="InterPro"/>
</dbReference>
<name>A0A414A4Y1_9FIRM</name>
<evidence type="ECO:0000256" key="1">
    <source>
        <dbReference type="ARBA" id="ARBA00010646"/>
    </source>
</evidence>
<dbReference type="InterPro" id="IPR018077">
    <property type="entry name" value="Glyco_hydro_fam25_subgr"/>
</dbReference>
<sequence length="355" mass="39549">MEKLFGIDISHWQGDFNIEQARNERGVKFVIVKAAGADAGKYKDSKFENYYAQCKAIGMPVGAYYYGNAKSVAEAEAEAEHFLSIIAGKQFEFPIYYDVEGDMLNNDRGTLTDIVIAFCDKCEKAGYFVGVYTSDSHFSSHVDDSRLQRFTHWVAKYSSNEPSTDHDIWQYGGGQNFIADKTICGITVDQDFCYRDFEAEIKNAGLNGFFTDSGNADPEEPAPAEPEGSTLDLVYRTMKDEFGSGQERKDALGSRWQEVQDVINHIHNASTQELVDEVWADKYGGGEVRRTVLGDRWQEVQDAINAGNKKYYTIENGDTLSGIAKKFGTSVEALANLNGIENPDLIIAGDTLRVK</sequence>
<dbReference type="GO" id="GO:0016998">
    <property type="term" value="P:cell wall macromolecule catabolic process"/>
    <property type="evidence" value="ECO:0007669"/>
    <property type="project" value="InterPro"/>
</dbReference>
<dbReference type="RefSeq" id="WP_118389509.1">
    <property type="nucleotide sequence ID" value="NZ_QSHU01000003.1"/>
</dbReference>
<dbReference type="AlphaFoldDB" id="A0A414A4Y1"/>
<gene>
    <name evidence="5" type="ORF">DW848_03445</name>
</gene>
<feature type="domain" description="LysM" evidence="4">
    <location>
        <begin position="310"/>
        <end position="354"/>
    </location>
</feature>
<dbReference type="Gene3D" id="3.10.350.10">
    <property type="entry name" value="LysM domain"/>
    <property type="match status" value="1"/>
</dbReference>
<comment type="similarity">
    <text evidence="1">Belongs to the glycosyl hydrolase 25 family.</text>
</comment>
<protein>
    <submittedName>
        <fullName evidence="5">LysM peptidoglycan-binding domain-containing protein</fullName>
    </submittedName>
</protein>
<dbReference type="Proteomes" id="UP000286104">
    <property type="component" value="Unassembled WGS sequence"/>
</dbReference>
<comment type="caution">
    <text evidence="5">The sequence shown here is derived from an EMBL/GenBank/DDBJ whole genome shotgun (WGS) entry which is preliminary data.</text>
</comment>
<dbReference type="InterPro" id="IPR018392">
    <property type="entry name" value="LysM"/>
</dbReference>
<reference evidence="5 6" key="1">
    <citation type="submission" date="2018-08" db="EMBL/GenBank/DDBJ databases">
        <title>A genome reference for cultivated species of the human gut microbiota.</title>
        <authorList>
            <person name="Zou Y."/>
            <person name="Xue W."/>
            <person name="Luo G."/>
        </authorList>
    </citation>
    <scope>NUCLEOTIDE SEQUENCE [LARGE SCALE GENOMIC DNA]</scope>
    <source>
        <strain evidence="5 6">AM36-3AA</strain>
    </source>
</reference>
<dbReference type="Gene3D" id="3.20.20.80">
    <property type="entry name" value="Glycosidases"/>
    <property type="match status" value="1"/>
</dbReference>
<keyword evidence="3" id="KW-0326">Glycosidase</keyword>
<evidence type="ECO:0000256" key="2">
    <source>
        <dbReference type="ARBA" id="ARBA00022801"/>
    </source>
</evidence>
<dbReference type="InterPro" id="IPR002053">
    <property type="entry name" value="Glyco_hydro_25"/>
</dbReference>
<dbReference type="SMART" id="SM00641">
    <property type="entry name" value="Glyco_25"/>
    <property type="match status" value="1"/>
</dbReference>
<dbReference type="GO" id="GO:0003796">
    <property type="term" value="F:lysozyme activity"/>
    <property type="evidence" value="ECO:0007669"/>
    <property type="project" value="InterPro"/>
</dbReference>
<dbReference type="InterPro" id="IPR017853">
    <property type="entry name" value="GH"/>
</dbReference>
<accession>A0A414A4Y1</accession>
<dbReference type="Pfam" id="PF01183">
    <property type="entry name" value="Glyco_hydro_25"/>
    <property type="match status" value="1"/>
</dbReference>
<dbReference type="CDD" id="cd00118">
    <property type="entry name" value="LysM"/>
    <property type="match status" value="1"/>
</dbReference>
<evidence type="ECO:0000259" key="4">
    <source>
        <dbReference type="PROSITE" id="PS51782"/>
    </source>
</evidence>
<evidence type="ECO:0000313" key="5">
    <source>
        <dbReference type="EMBL" id="RHC40732.1"/>
    </source>
</evidence>
<dbReference type="EMBL" id="QSHU01000003">
    <property type="protein sequence ID" value="RHC40732.1"/>
    <property type="molecule type" value="Genomic_DNA"/>
</dbReference>
<dbReference type="PROSITE" id="PS51782">
    <property type="entry name" value="LYSM"/>
    <property type="match status" value="1"/>
</dbReference>
<dbReference type="SUPFAM" id="SSF54106">
    <property type="entry name" value="LysM domain"/>
    <property type="match status" value="1"/>
</dbReference>
<keyword evidence="2" id="KW-0378">Hydrolase</keyword>
<dbReference type="InterPro" id="IPR036779">
    <property type="entry name" value="LysM_dom_sf"/>
</dbReference>
<dbReference type="PANTHER" id="PTHR34135">
    <property type="entry name" value="LYSOZYME"/>
    <property type="match status" value="1"/>
</dbReference>
<dbReference type="PROSITE" id="PS51904">
    <property type="entry name" value="GLYCOSYL_HYDROL_F25_2"/>
    <property type="match status" value="1"/>
</dbReference>